<keyword evidence="1" id="KW-0472">Membrane</keyword>
<keyword evidence="1" id="KW-1133">Transmembrane helix</keyword>
<organism evidence="3 4">
    <name type="scientific">Oceanicoccus sagamiensis</name>
    <dbReference type="NCBI Taxonomy" id="716816"/>
    <lineage>
        <taxon>Bacteria</taxon>
        <taxon>Pseudomonadati</taxon>
        <taxon>Pseudomonadota</taxon>
        <taxon>Gammaproteobacteria</taxon>
        <taxon>Cellvibrionales</taxon>
        <taxon>Spongiibacteraceae</taxon>
        <taxon>Oceanicoccus</taxon>
    </lineage>
</organism>
<dbReference type="NCBIfam" id="NF010621">
    <property type="entry name" value="PRK14014.1"/>
    <property type="match status" value="1"/>
</dbReference>
<gene>
    <name evidence="3" type="ORF">BST96_01775</name>
</gene>
<evidence type="ECO:0000313" key="3">
    <source>
        <dbReference type="EMBL" id="ARN72943.1"/>
    </source>
</evidence>
<dbReference type="CDD" id="cd07990">
    <property type="entry name" value="LPLAT_LCLAT1-like"/>
    <property type="match status" value="1"/>
</dbReference>
<evidence type="ECO:0000259" key="2">
    <source>
        <dbReference type="SMART" id="SM00563"/>
    </source>
</evidence>
<dbReference type="Pfam" id="PF01553">
    <property type="entry name" value="Acyltransferase"/>
    <property type="match status" value="1"/>
</dbReference>
<reference evidence="3 4" key="1">
    <citation type="submission" date="2016-11" db="EMBL/GenBank/DDBJ databases">
        <title>Trade-off between light-utilization and light-protection in marine flavobacteria.</title>
        <authorList>
            <person name="Kumagai Y."/>
        </authorList>
    </citation>
    <scope>NUCLEOTIDE SEQUENCE [LARGE SCALE GENOMIC DNA]</scope>
    <source>
        <strain evidence="3 4">NBRC 107125</strain>
    </source>
</reference>
<dbReference type="Proteomes" id="UP000193450">
    <property type="component" value="Chromosome"/>
</dbReference>
<feature type="transmembrane region" description="Helical" evidence="1">
    <location>
        <begin position="12"/>
        <end position="39"/>
    </location>
</feature>
<dbReference type="InterPro" id="IPR002123">
    <property type="entry name" value="Plipid/glycerol_acylTrfase"/>
</dbReference>
<dbReference type="AlphaFoldDB" id="A0A1X9NG10"/>
<dbReference type="OrthoDB" id="319710at2"/>
<accession>A0A1X9NG10</accession>
<dbReference type="GO" id="GO:0016746">
    <property type="term" value="F:acyltransferase activity"/>
    <property type="evidence" value="ECO:0007669"/>
    <property type="project" value="UniProtKB-KW"/>
</dbReference>
<keyword evidence="3" id="KW-0012">Acyltransferase</keyword>
<dbReference type="SMART" id="SM00563">
    <property type="entry name" value="PlsC"/>
    <property type="match status" value="1"/>
</dbReference>
<keyword evidence="1" id="KW-0812">Transmembrane</keyword>
<proteinExistence type="predicted"/>
<dbReference type="RefSeq" id="WP_085757036.1">
    <property type="nucleotide sequence ID" value="NZ_CP019343.1"/>
</dbReference>
<dbReference type="SUPFAM" id="SSF69593">
    <property type="entry name" value="Glycerol-3-phosphate (1)-acyltransferase"/>
    <property type="match status" value="1"/>
</dbReference>
<sequence length="307" mass="35592">MLAFLPSPLRALIAISLLILNTLLLGPPLVLVSLLRFILPLASWQRFCTRVAIRIAELWIAVNSGWMRLTQTMQWEVQGLESVDKKHWYLVVANHQSWADILVVQHLLNRRMPMLKFFLKQQLIWVPIIGLCWWALDFPFMKRYSKAYLAKHPEKKGQDFESTRRACEKFKQAPVAVFNFLEGTRFTPAKHAQQQSPYQHLLKPKAGGMGFVVGAMGESLHSLLDITIAYPGGKRPTFMDFLSGRVKHVMVRFELREIPAEFLGCNYFEDEAFRYRFQQWVSDVWQHKDDTLTALNQLAADKGWSEE</sequence>
<protein>
    <submittedName>
        <fullName evidence="3">Acyltransferase</fullName>
    </submittedName>
</protein>
<feature type="domain" description="Phospholipid/glycerol acyltransferase" evidence="2">
    <location>
        <begin position="89"/>
        <end position="231"/>
    </location>
</feature>
<dbReference type="KEGG" id="osg:BST96_01775"/>
<dbReference type="PANTHER" id="PTHR10983:SF16">
    <property type="entry name" value="LYSOCARDIOLIPIN ACYLTRANSFERASE 1"/>
    <property type="match status" value="1"/>
</dbReference>
<keyword evidence="4" id="KW-1185">Reference proteome</keyword>
<dbReference type="STRING" id="716816.BST96_01775"/>
<dbReference type="EMBL" id="CP019343">
    <property type="protein sequence ID" value="ARN72943.1"/>
    <property type="molecule type" value="Genomic_DNA"/>
</dbReference>
<keyword evidence="3" id="KW-0808">Transferase</keyword>
<evidence type="ECO:0000256" key="1">
    <source>
        <dbReference type="SAM" id="Phobius"/>
    </source>
</evidence>
<evidence type="ECO:0000313" key="4">
    <source>
        <dbReference type="Proteomes" id="UP000193450"/>
    </source>
</evidence>
<name>A0A1X9NG10_9GAMM</name>
<dbReference type="PANTHER" id="PTHR10983">
    <property type="entry name" value="1-ACYLGLYCEROL-3-PHOSPHATE ACYLTRANSFERASE-RELATED"/>
    <property type="match status" value="1"/>
</dbReference>